<reference evidence="3 4" key="1">
    <citation type="submission" date="2018-08" db="EMBL/GenBank/DDBJ databases">
        <title>A genome reference for cultivated species of the human gut microbiota.</title>
        <authorList>
            <person name="Zou Y."/>
            <person name="Xue W."/>
            <person name="Luo G."/>
        </authorList>
    </citation>
    <scope>NUCLEOTIDE SEQUENCE [LARGE SCALE GENOMIC DNA]</scope>
    <source>
        <strain evidence="3 4">AF14-6AC</strain>
    </source>
</reference>
<gene>
    <name evidence="3" type="ORF">DWW24_06240</name>
</gene>
<evidence type="ECO:0000313" key="4">
    <source>
        <dbReference type="Proteomes" id="UP000283426"/>
    </source>
</evidence>
<dbReference type="Pfam" id="PF22614">
    <property type="entry name" value="Slo-like_RCK"/>
    <property type="match status" value="1"/>
</dbReference>
<dbReference type="InterPro" id="IPR003148">
    <property type="entry name" value="RCK_N"/>
</dbReference>
<evidence type="ECO:0000259" key="2">
    <source>
        <dbReference type="Pfam" id="PF22614"/>
    </source>
</evidence>
<keyword evidence="1" id="KW-0472">Membrane</keyword>
<accession>A0A412WLN4</accession>
<dbReference type="Gene3D" id="3.40.50.720">
    <property type="entry name" value="NAD(P)-binding Rossmann-like Domain"/>
    <property type="match status" value="1"/>
</dbReference>
<dbReference type="Proteomes" id="UP000283426">
    <property type="component" value="Unassembled WGS sequence"/>
</dbReference>
<feature type="transmembrane region" description="Helical" evidence="1">
    <location>
        <begin position="20"/>
        <end position="40"/>
    </location>
</feature>
<protein>
    <recommendedName>
        <fullName evidence="2">RCK N-terminal domain-containing protein</fullName>
    </recommendedName>
</protein>
<sequence>MRLWKWLKLGFDQTFSGAWWKQLLWLTSVIVFFFAGMYILRPQVGISPQTENVFTSPAEQETQKLNFWDLVELFIDPGGFANQKEVNRPYALLVVLAGMLLLTGILISVFSNMLERRVERFRKGDSHYAFSNHIIILGIDDMVPYLIQQLRRNAEYKKCDIVVLTVEDTEQVRLKFHAELNRKEERRLVILHGRRDSKEELKKARVHKAEKLFILGEANEYDRDSLNIDCVKRVAEICEQTKRKKPLCCHVLFEYQGTFSVFQVSDISQQIKQYIEFTPFNFYEIWARRVLVKCSAESNGTIHYFPLDRGGISENSENYVHLVIIGMTRMGIALAIEAAHIAHFPNFKTHRKKTRITFIDREARREMDFFMGRYRHLFDLSEARFMDCEQDKTFHPCPRTSTADFIDLEWDFIQGRAESEPVQTLLGQWSGEKDKLLTIAICFNFPHTSLALGLYLPDAVYAHQVPVLIRQETSDTILQIVNSSIKYQALRPFGMVNRCYDLTMEDLYLPKYINYVYDYFYQHGVNPPDLPSEKELTEKWNKLRVVKQWSNIYNASSIATKLRSIGIALPMKDRMRELTPHEIAILAEVEHNRWNVEELLMGYRTVTPEEEKEIEKNIELKNVYKEKRTAHYDIRPYEDLRSDESGRCANVYDISITSAIPLILNHIHTQTDQVED</sequence>
<evidence type="ECO:0000313" key="3">
    <source>
        <dbReference type="EMBL" id="RGV28118.1"/>
    </source>
</evidence>
<name>A0A412WLN4_9BACT</name>
<feature type="domain" description="RCK N-terminal" evidence="2">
    <location>
        <begin position="130"/>
        <end position="240"/>
    </location>
</feature>
<dbReference type="PANTHER" id="PTHR31563:SF10">
    <property type="entry name" value="ION CHANNEL POLLUX-RELATED"/>
    <property type="match status" value="1"/>
</dbReference>
<organism evidence="3 4">
    <name type="scientific">Odoribacter splanchnicus</name>
    <dbReference type="NCBI Taxonomy" id="28118"/>
    <lineage>
        <taxon>Bacteria</taxon>
        <taxon>Pseudomonadati</taxon>
        <taxon>Bacteroidota</taxon>
        <taxon>Bacteroidia</taxon>
        <taxon>Bacteroidales</taxon>
        <taxon>Odoribacteraceae</taxon>
        <taxon>Odoribacter</taxon>
    </lineage>
</organism>
<dbReference type="GO" id="GO:0006813">
    <property type="term" value="P:potassium ion transport"/>
    <property type="evidence" value="ECO:0007669"/>
    <property type="project" value="InterPro"/>
</dbReference>
<keyword evidence="1" id="KW-1133">Transmembrane helix</keyword>
<dbReference type="InterPro" id="IPR044849">
    <property type="entry name" value="CASTOR/POLLUX/SYM8-like"/>
</dbReference>
<keyword evidence="1" id="KW-0812">Transmembrane</keyword>
<dbReference type="PANTHER" id="PTHR31563">
    <property type="entry name" value="ION CHANNEL POLLUX-RELATED"/>
    <property type="match status" value="1"/>
</dbReference>
<dbReference type="AlphaFoldDB" id="A0A412WLN4"/>
<proteinExistence type="predicted"/>
<comment type="caution">
    <text evidence="3">The sequence shown here is derived from an EMBL/GenBank/DDBJ whole genome shotgun (WGS) entry which is preliminary data.</text>
</comment>
<evidence type="ECO:0000256" key="1">
    <source>
        <dbReference type="SAM" id="Phobius"/>
    </source>
</evidence>
<feature type="transmembrane region" description="Helical" evidence="1">
    <location>
        <begin position="90"/>
        <end position="110"/>
    </location>
</feature>
<dbReference type="RefSeq" id="WP_118107699.1">
    <property type="nucleotide sequence ID" value="NZ_JBBNMD010000010.1"/>
</dbReference>
<dbReference type="EMBL" id="QRYW01000010">
    <property type="protein sequence ID" value="RGV28118.1"/>
    <property type="molecule type" value="Genomic_DNA"/>
</dbReference>